<feature type="domain" description="Heterokaryon incompatibility" evidence="1">
    <location>
        <begin position="215"/>
        <end position="364"/>
    </location>
</feature>
<dbReference type="PANTHER" id="PTHR33112">
    <property type="entry name" value="DOMAIN PROTEIN, PUTATIVE-RELATED"/>
    <property type="match status" value="1"/>
</dbReference>
<proteinExistence type="predicted"/>
<dbReference type="AlphaFoldDB" id="A0A4V1WLH6"/>
<dbReference type="Proteomes" id="UP000292402">
    <property type="component" value="Unassembled WGS sequence"/>
</dbReference>
<dbReference type="EMBL" id="PDXA01000050">
    <property type="protein sequence ID" value="RYN41553.1"/>
    <property type="molecule type" value="Genomic_DNA"/>
</dbReference>
<comment type="caution">
    <text evidence="2">The sequence shown here is derived from an EMBL/GenBank/DDBJ whole genome shotgun (WGS) entry which is preliminary data.</text>
</comment>
<organism evidence="2 3">
    <name type="scientific">Alternaria tenuissima</name>
    <dbReference type="NCBI Taxonomy" id="119927"/>
    <lineage>
        <taxon>Eukaryota</taxon>
        <taxon>Fungi</taxon>
        <taxon>Dikarya</taxon>
        <taxon>Ascomycota</taxon>
        <taxon>Pezizomycotina</taxon>
        <taxon>Dothideomycetes</taxon>
        <taxon>Pleosporomycetidae</taxon>
        <taxon>Pleosporales</taxon>
        <taxon>Pleosporineae</taxon>
        <taxon>Pleosporaceae</taxon>
        <taxon>Alternaria</taxon>
        <taxon>Alternaria sect. Alternaria</taxon>
        <taxon>Alternaria alternata complex</taxon>
    </lineage>
</organism>
<reference evidence="3" key="1">
    <citation type="journal article" date="2019" name="bioRxiv">
        <title>Genomics, evolutionary history and diagnostics of the Alternaria alternata species group including apple and Asian pear pathotypes.</title>
        <authorList>
            <person name="Armitage A.D."/>
            <person name="Cockerton H.M."/>
            <person name="Sreenivasaprasad S."/>
            <person name="Woodhall J.W."/>
            <person name="Lane C.R."/>
            <person name="Harrison R.J."/>
            <person name="Clarkson J.P."/>
        </authorList>
    </citation>
    <scope>NUCLEOTIDE SEQUENCE [LARGE SCALE GENOMIC DNA]</scope>
    <source>
        <strain evidence="3">FERA 1082</strain>
    </source>
</reference>
<evidence type="ECO:0000313" key="3">
    <source>
        <dbReference type="Proteomes" id="UP000292402"/>
    </source>
</evidence>
<protein>
    <recommendedName>
        <fullName evidence="1">Heterokaryon incompatibility domain-containing protein</fullName>
    </recommendedName>
</protein>
<dbReference type="Pfam" id="PF06985">
    <property type="entry name" value="HET"/>
    <property type="match status" value="1"/>
</dbReference>
<dbReference type="PANTHER" id="PTHR33112:SF16">
    <property type="entry name" value="HETEROKARYON INCOMPATIBILITY DOMAIN-CONTAINING PROTEIN"/>
    <property type="match status" value="1"/>
</dbReference>
<dbReference type="InterPro" id="IPR010730">
    <property type="entry name" value="HET"/>
</dbReference>
<gene>
    <name evidence="2" type="ORF">AA0114_g10801</name>
</gene>
<sequence>MSTGSETNVVPHRLCRRCDYVVEELRPSLSTKLESGHDRLLYYYPNVQTFINNILRDRCHLCAILAGWLVKSQRVNTVEEAVENLDKYSDKAATPLYMIMKNSSMGSRDGWQEFDLFVGHDKDGRSLDVVSRTILNHFKRGIGKTDVAPEELSTFTGSHLSYASIKKWLHICSTEHPGCRGSLKRRAPTRLLDLGMEKTKDVRLVAGSTIGQAPYVALSYCWGTVPQLMLLLERYSEFQTQIPFESLSKVAQDATVVCRNMSVRYLWIDALCIIQGPDGDFQQEAARMEDVYANALFTITAAACTDTTQPFLLRRNPLSWIDCQIFDNESGEYSSYFEGIPYCDRDDNVPGVFALDSRGWCFQEQFLSPRSLYFGTKGVHWECRESLVCEHLPDMTVQHFADGPNPSRKKLYTKLASLDDLSDPATNYKLRETWGEIIQQYSETRLTHRSDKLVALAGIASIIETKFDMRSSFGLWLEMIIDELLWFRCLDKDATGVRLDIAPTWSWISLADCIISGANTLHDGEIGEEHRLVDGDSATVISLPSSTVFATPLWTPGARNEAPIRLRGRLTACIHRTVKSKFRDELINRLDPKDCTSASTQMNGEYYPDTDLEGMELYCFLLRREHREFLDIQKGEDSGAQTIWNHCLVLSPIINTRNRFRRTGVYLESSRASKHHQNVTNASDLVYNSHMFPGEGKEQEIEIV</sequence>
<name>A0A4V1WLH6_9PLEO</name>
<evidence type="ECO:0000259" key="1">
    <source>
        <dbReference type="Pfam" id="PF06985"/>
    </source>
</evidence>
<evidence type="ECO:0000313" key="2">
    <source>
        <dbReference type="EMBL" id="RYN41553.1"/>
    </source>
</evidence>
<accession>A0A4V1WLH6</accession>